<dbReference type="PANTHER" id="PTHR31088">
    <property type="entry name" value="MEMBRANE-ASSOCIATED PROTEIN VIPP1, CHLOROPLASTIC"/>
    <property type="match status" value="1"/>
</dbReference>
<comment type="caution">
    <text evidence="4">The sequence shown here is derived from an EMBL/GenBank/DDBJ whole genome shotgun (WGS) entry which is preliminary data.</text>
</comment>
<dbReference type="EMBL" id="JAJNDC010000004">
    <property type="protein sequence ID" value="MCW9714064.1"/>
    <property type="molecule type" value="Genomic_DNA"/>
</dbReference>
<comment type="similarity">
    <text evidence="1">Belongs to the PspA/Vipp/IM30 family.</text>
</comment>
<dbReference type="Proteomes" id="UP001207337">
    <property type="component" value="Unassembled WGS sequence"/>
</dbReference>
<evidence type="ECO:0000256" key="3">
    <source>
        <dbReference type="SAM" id="MobiDB-lite"/>
    </source>
</evidence>
<evidence type="ECO:0000256" key="1">
    <source>
        <dbReference type="ARBA" id="ARBA00043985"/>
    </source>
</evidence>
<feature type="region of interest" description="Disordered" evidence="3">
    <location>
        <begin position="216"/>
        <end position="263"/>
    </location>
</feature>
<feature type="compositionally biased region" description="Basic and acidic residues" evidence="3">
    <location>
        <begin position="248"/>
        <end position="263"/>
    </location>
</feature>
<dbReference type="PANTHER" id="PTHR31088:SF6">
    <property type="entry name" value="PHAGE SHOCK PROTEIN A"/>
    <property type="match status" value="1"/>
</dbReference>
<proteinExistence type="inferred from homology"/>
<keyword evidence="5" id="KW-1185">Reference proteome</keyword>
<feature type="compositionally biased region" description="Basic and acidic residues" evidence="3">
    <location>
        <begin position="216"/>
        <end position="231"/>
    </location>
</feature>
<organism evidence="4 5">
    <name type="scientific">Fodinibius salicampi</name>
    <dbReference type="NCBI Taxonomy" id="1920655"/>
    <lineage>
        <taxon>Bacteria</taxon>
        <taxon>Pseudomonadati</taxon>
        <taxon>Balneolota</taxon>
        <taxon>Balneolia</taxon>
        <taxon>Balneolales</taxon>
        <taxon>Balneolaceae</taxon>
        <taxon>Fodinibius</taxon>
    </lineage>
</organism>
<reference evidence="4 5" key="1">
    <citation type="submission" date="2021-11" db="EMBL/GenBank/DDBJ databases">
        <title>Aliifidinibius sp. nov., a new bacterium isolated from saline soil.</title>
        <authorList>
            <person name="Galisteo C."/>
            <person name="De La Haba R."/>
            <person name="Sanchez-Porro C."/>
            <person name="Ventosa A."/>
        </authorList>
    </citation>
    <scope>NUCLEOTIDE SEQUENCE [LARGE SCALE GENOMIC DNA]</scope>
    <source>
        <strain evidence="4 5">KACC 190600</strain>
    </source>
</reference>
<dbReference type="RefSeq" id="WP_265791127.1">
    <property type="nucleotide sequence ID" value="NZ_BAABRS010000004.1"/>
</dbReference>
<evidence type="ECO:0000313" key="4">
    <source>
        <dbReference type="EMBL" id="MCW9714064.1"/>
    </source>
</evidence>
<evidence type="ECO:0000313" key="5">
    <source>
        <dbReference type="Proteomes" id="UP001207337"/>
    </source>
</evidence>
<dbReference type="InterPro" id="IPR007157">
    <property type="entry name" value="PspA_VIPP1"/>
</dbReference>
<gene>
    <name evidence="4" type="ORF">LQ318_14220</name>
</gene>
<dbReference type="Pfam" id="PF04012">
    <property type="entry name" value="PspA_IM30"/>
    <property type="match status" value="1"/>
</dbReference>
<evidence type="ECO:0000256" key="2">
    <source>
        <dbReference type="SAM" id="Coils"/>
    </source>
</evidence>
<keyword evidence="2" id="KW-0175">Coiled coil</keyword>
<feature type="coiled-coil region" evidence="2">
    <location>
        <begin position="24"/>
        <end position="147"/>
    </location>
</feature>
<name>A0ABT3Q1T3_9BACT</name>
<protein>
    <submittedName>
        <fullName evidence="4">PspA/IM30 family protein</fullName>
    </submittedName>
</protein>
<sequence length="263" mass="29949">MFKRFIRAIKSIFGGFVSSMEDPKLILEQNIRDLNDQIPQMNENIATVKANMIMLQKEVKKYEKRINDLTAKIKSAINADRDDIAEGYALQLEQAKENLSSSKEQLKFAEQAYEKALKVKKAFVKEKDRKIQEAKEALRANERAEWQGKVADALEQFETGGLDQTHDEMLNRVNEQTAKNEARMELALDSIDTDAMEIEANAEKLRAHELVKQFKSEMGKTEVSEEEKEKSVGSAADKQIEIDEESSEKESGKTIGKKERSQS</sequence>
<accession>A0ABT3Q1T3</accession>